<keyword evidence="8" id="KW-1185">Reference proteome</keyword>
<dbReference type="AlphaFoldDB" id="A0A0M0I5G5"/>
<feature type="signal peptide" evidence="5">
    <location>
        <begin position="1"/>
        <end position="19"/>
    </location>
</feature>
<dbReference type="STRING" id="171383.AKJ31_04050"/>
<name>A0A0M0I5G5_9VIBR</name>
<proteinExistence type="inferred from homology"/>
<evidence type="ECO:0000256" key="5">
    <source>
        <dbReference type="SAM" id="SignalP"/>
    </source>
</evidence>
<evidence type="ECO:0000256" key="1">
    <source>
        <dbReference type="ARBA" id="ARBA00008779"/>
    </source>
</evidence>
<accession>A0A0M0I5G5</accession>
<feature type="domain" description="Sulfatase N-terminal" evidence="6">
    <location>
        <begin position="25"/>
        <end position="436"/>
    </location>
</feature>
<sequence length="547" mass="61843">MKKKLIPLIAALIGINAYANEAERPNILFVVVDDMGYSDLSKFGSEVPTPNLDELANQSVIMSNMQAAPACSPTRAMLWTGVDSHKAGLGNMLEEMAPNQEGQPGYEGMINDKVVLISETLQQQGYETFYAGKWHLSKGEENRAFERGFSQTFALNSGGASHYDDMKPAYSPTPEAKAPYSVNGKLIDKLPAEFNYSTQYYADKAIEFIENAQDKPFFGVISYTAPHWPLQAPDKVVEKYQGNYDQGYEALYQARFDKQKQLGLIPKDSNYTNRYPEGQAWDELSDEQKKREVKSMEIYAAMIDQIDQYTGNVIQKLKQLGKYDNTMIVFLSDNGTEGHTLDEVWPMDQFPKIRTTINNTHDFSYENMGKKNSYALLGPNWGRVTSPGFDMFKGYPQLGGTQVISFIKYPHVDKQGVMVDTLTTVKDFVPTILDVTKLTQAHKDNIGKEHHMYTGRSLVDIERSNVSDELVVRELFGKVSVNDGQWMATRNFVEKDSKWALFNVQSDVSTTVDLSEQHPEILKKLKLAWVGYQRENNVIIPDWVSGY</sequence>
<dbReference type="Pfam" id="PF00884">
    <property type="entry name" value="Sulfatase"/>
    <property type="match status" value="1"/>
</dbReference>
<dbReference type="PANTHER" id="PTHR42693">
    <property type="entry name" value="ARYLSULFATASE FAMILY MEMBER"/>
    <property type="match status" value="1"/>
</dbReference>
<evidence type="ECO:0000256" key="2">
    <source>
        <dbReference type="ARBA" id="ARBA00022723"/>
    </source>
</evidence>
<keyword evidence="5" id="KW-0732">Signal</keyword>
<comment type="similarity">
    <text evidence="1">Belongs to the sulfatase family.</text>
</comment>
<reference evidence="8" key="1">
    <citation type="submission" date="2015-08" db="EMBL/GenBank/DDBJ databases">
        <title>Vibrio galatheae sp. nov., a novel member of the Vibrionaceae family isolated from the Solomon Islands.</title>
        <authorList>
            <person name="Giubergia S."/>
            <person name="Machado H."/>
            <person name="Mateiu R.V."/>
            <person name="Gram L."/>
        </authorList>
    </citation>
    <scope>NUCLEOTIDE SEQUENCE [LARGE SCALE GENOMIC DNA]</scope>
    <source>
        <strain evidence="8">DSM 19134</strain>
    </source>
</reference>
<dbReference type="Gene3D" id="3.40.720.10">
    <property type="entry name" value="Alkaline Phosphatase, subunit A"/>
    <property type="match status" value="1"/>
</dbReference>
<dbReference type="SUPFAM" id="SSF53649">
    <property type="entry name" value="Alkaline phosphatase-like"/>
    <property type="match status" value="1"/>
</dbReference>
<evidence type="ECO:0000313" key="7">
    <source>
        <dbReference type="EMBL" id="KOO09535.1"/>
    </source>
</evidence>
<dbReference type="InterPro" id="IPR000917">
    <property type="entry name" value="Sulfatase_N"/>
</dbReference>
<dbReference type="PATRIC" id="fig|171383.3.peg.838"/>
<protein>
    <recommendedName>
        <fullName evidence="6">Sulfatase N-terminal domain-containing protein</fullName>
    </recommendedName>
</protein>
<dbReference type="GO" id="GO:0046872">
    <property type="term" value="F:metal ion binding"/>
    <property type="evidence" value="ECO:0007669"/>
    <property type="project" value="UniProtKB-KW"/>
</dbReference>
<keyword evidence="4" id="KW-0106">Calcium</keyword>
<dbReference type="GO" id="GO:0004065">
    <property type="term" value="F:arylsulfatase activity"/>
    <property type="evidence" value="ECO:0007669"/>
    <property type="project" value="TreeGrafter"/>
</dbReference>
<dbReference type="PANTHER" id="PTHR42693:SF33">
    <property type="entry name" value="ARYLSULFATASE"/>
    <property type="match status" value="1"/>
</dbReference>
<evidence type="ECO:0000313" key="8">
    <source>
        <dbReference type="Proteomes" id="UP000037530"/>
    </source>
</evidence>
<dbReference type="InterPro" id="IPR024607">
    <property type="entry name" value="Sulfatase_CS"/>
</dbReference>
<dbReference type="InterPro" id="IPR050738">
    <property type="entry name" value="Sulfatase"/>
</dbReference>
<dbReference type="Gene3D" id="3.30.1120.10">
    <property type="match status" value="1"/>
</dbReference>
<keyword evidence="3" id="KW-0378">Hydrolase</keyword>
<dbReference type="PROSITE" id="PS00149">
    <property type="entry name" value="SULFATASE_2"/>
    <property type="match status" value="1"/>
</dbReference>
<dbReference type="OrthoDB" id="9803751at2"/>
<gene>
    <name evidence="7" type="ORF">AKJ31_04050</name>
</gene>
<evidence type="ECO:0000256" key="3">
    <source>
        <dbReference type="ARBA" id="ARBA00022801"/>
    </source>
</evidence>
<feature type="chain" id="PRO_5005600579" description="Sulfatase N-terminal domain-containing protein" evidence="5">
    <location>
        <begin position="20"/>
        <end position="547"/>
    </location>
</feature>
<dbReference type="InterPro" id="IPR017850">
    <property type="entry name" value="Alkaline_phosphatase_core_sf"/>
</dbReference>
<dbReference type="Proteomes" id="UP000037530">
    <property type="component" value="Unassembled WGS sequence"/>
</dbReference>
<evidence type="ECO:0000256" key="4">
    <source>
        <dbReference type="ARBA" id="ARBA00022837"/>
    </source>
</evidence>
<comment type="caution">
    <text evidence="7">The sequence shown here is derived from an EMBL/GenBank/DDBJ whole genome shotgun (WGS) entry which is preliminary data.</text>
</comment>
<keyword evidence="2" id="KW-0479">Metal-binding</keyword>
<evidence type="ECO:0000259" key="6">
    <source>
        <dbReference type="Pfam" id="PF00884"/>
    </source>
</evidence>
<dbReference type="EMBL" id="LHPI01000001">
    <property type="protein sequence ID" value="KOO09535.1"/>
    <property type="molecule type" value="Genomic_DNA"/>
</dbReference>
<dbReference type="RefSeq" id="WP_053407795.1">
    <property type="nucleotide sequence ID" value="NZ_LHPI01000001.1"/>
</dbReference>
<organism evidence="7 8">
    <name type="scientific">Vibrio hepatarius</name>
    <dbReference type="NCBI Taxonomy" id="171383"/>
    <lineage>
        <taxon>Bacteria</taxon>
        <taxon>Pseudomonadati</taxon>
        <taxon>Pseudomonadota</taxon>
        <taxon>Gammaproteobacteria</taxon>
        <taxon>Vibrionales</taxon>
        <taxon>Vibrionaceae</taxon>
        <taxon>Vibrio</taxon>
        <taxon>Vibrio oreintalis group</taxon>
    </lineage>
</organism>